<reference evidence="15" key="2">
    <citation type="submission" date="2012-03" db="EMBL/GenBank/DDBJ databases">
        <title>The complete genome sequence of the pioneer microbe on fresh volcanic deposit, Leptospirillum ferrooxidans strain C2-3.</title>
        <authorList>
            <person name="Fujimura R."/>
            <person name="Sato Y."/>
            <person name="Nishizawa T."/>
            <person name="Nanba K."/>
            <person name="Oshima K."/>
            <person name="Hattori M."/>
            <person name="Kamijo T."/>
            <person name="Ohta H."/>
        </authorList>
    </citation>
    <scope>NUCLEOTIDE SEQUENCE [LARGE SCALE GENOMIC DNA]</scope>
    <source>
        <strain evidence="15">C2-3</strain>
    </source>
</reference>
<dbReference type="GO" id="GO:0004655">
    <property type="term" value="F:porphobilinogen synthase activity"/>
    <property type="evidence" value="ECO:0007669"/>
    <property type="project" value="UniProtKB-EC"/>
</dbReference>
<dbReference type="AlphaFoldDB" id="I0IM62"/>
<dbReference type="STRING" id="1162668.LFE_0646"/>
<dbReference type="GO" id="GO:0008270">
    <property type="term" value="F:zinc ion binding"/>
    <property type="evidence" value="ECO:0007669"/>
    <property type="project" value="TreeGrafter"/>
</dbReference>
<evidence type="ECO:0000256" key="6">
    <source>
        <dbReference type="ARBA" id="ARBA00023239"/>
    </source>
</evidence>
<dbReference type="InterPro" id="IPR030656">
    <property type="entry name" value="ALAD_AS"/>
</dbReference>
<dbReference type="eggNOG" id="COG0113">
    <property type="taxonomic scope" value="Bacteria"/>
</dbReference>
<dbReference type="HOGENOM" id="CLU_035731_0_0_0"/>
<dbReference type="Pfam" id="PF00490">
    <property type="entry name" value="ALAD"/>
    <property type="match status" value="1"/>
</dbReference>
<sequence length="329" mass="36333">MTMGFPIDRPRRLRSSQTIRNLVREYRLHPSQLILPLFITFGKNKKEPISSMPGVFRYSVDRLSPVIEEAKKVGVSSFILFGIPETKDLEATQALNPEGPVPTAVRFLKENFPDTTVMTDICIDEYTSHGHCGFLSSGNRIDNDSTLGCLASMSLVHARAGADVVAPSDMMDGRVAAIRSALDKEGFIDTLIMSYAVKYASSFYGPFRDAMMSGPQFGDRTSYQMDPANRTEAMREARLDVEEGADILMVKPALPYLDILREVKNAVDLPMCAYQVSGEYSTLVAAGQNGWIDLDRAILESLLCIHRAGASTIITYFAIRAAELLLKGE</sequence>
<evidence type="ECO:0000256" key="3">
    <source>
        <dbReference type="ARBA" id="ARBA00012053"/>
    </source>
</evidence>
<keyword evidence="11" id="KW-0460">Magnesium</keyword>
<dbReference type="EC" id="4.2.1.24" evidence="3 12"/>
<comment type="catalytic activity">
    <reaction evidence="8 12">
        <text>2 5-aminolevulinate = porphobilinogen + 2 H2O + H(+)</text>
        <dbReference type="Rhea" id="RHEA:24064"/>
        <dbReference type="ChEBI" id="CHEBI:15377"/>
        <dbReference type="ChEBI" id="CHEBI:15378"/>
        <dbReference type="ChEBI" id="CHEBI:58126"/>
        <dbReference type="ChEBI" id="CHEBI:356416"/>
        <dbReference type="EC" id="4.2.1.24"/>
    </reaction>
</comment>
<dbReference type="PRINTS" id="PR00144">
    <property type="entry name" value="DALDHYDRTASE"/>
</dbReference>
<feature type="binding site" evidence="10">
    <location>
        <position position="277"/>
    </location>
    <ligand>
        <name>5-aminolevulinate</name>
        <dbReference type="ChEBI" id="CHEBI:356416"/>
        <label>2</label>
    </ligand>
</feature>
<evidence type="ECO:0000256" key="9">
    <source>
        <dbReference type="PIRSR" id="PIRSR001415-1"/>
    </source>
</evidence>
<evidence type="ECO:0000256" key="7">
    <source>
        <dbReference type="ARBA" id="ARBA00023244"/>
    </source>
</evidence>
<dbReference type="PROSITE" id="PS00169">
    <property type="entry name" value="D_ALA_DEHYDRATASE"/>
    <property type="match status" value="1"/>
</dbReference>
<proteinExistence type="inferred from homology"/>
<evidence type="ECO:0000256" key="2">
    <source>
        <dbReference type="ARBA" id="ARBA00008055"/>
    </source>
</evidence>
<keyword evidence="7 12" id="KW-0627">Porphyrin biosynthesis</keyword>
<dbReference type="Gene3D" id="3.20.20.70">
    <property type="entry name" value="Aldolase class I"/>
    <property type="match status" value="1"/>
</dbReference>
<feature type="binding site" evidence="11">
    <location>
        <position position="236"/>
    </location>
    <ligand>
        <name>Mg(2+)</name>
        <dbReference type="ChEBI" id="CHEBI:18420"/>
    </ligand>
</feature>
<dbReference type="PATRIC" id="fig|1162668.3.peg.752"/>
<keyword evidence="11" id="KW-0479">Metal-binding</keyword>
<dbReference type="GO" id="GO:0006782">
    <property type="term" value="P:protoporphyrinogen IX biosynthetic process"/>
    <property type="evidence" value="ECO:0007669"/>
    <property type="project" value="UniProtKB-UniPathway"/>
</dbReference>
<dbReference type="PANTHER" id="PTHR11458">
    <property type="entry name" value="DELTA-AMINOLEVULINIC ACID DEHYDRATASE"/>
    <property type="match status" value="1"/>
</dbReference>
<evidence type="ECO:0000256" key="11">
    <source>
        <dbReference type="PIRSR" id="PIRSR001415-5"/>
    </source>
</evidence>
<evidence type="ECO:0000256" key="5">
    <source>
        <dbReference type="ARBA" id="ARBA00023133"/>
    </source>
</evidence>
<dbReference type="UniPathway" id="UPA00251">
    <property type="reaction ID" value="UER00318"/>
</dbReference>
<evidence type="ECO:0000313" key="15">
    <source>
        <dbReference type="Proteomes" id="UP000007382"/>
    </source>
</evidence>
<accession>I0IM62</accession>
<evidence type="ECO:0000256" key="4">
    <source>
        <dbReference type="ARBA" id="ARBA00020771"/>
    </source>
</evidence>
<evidence type="ECO:0000313" key="14">
    <source>
        <dbReference type="EMBL" id="BAM06361.1"/>
    </source>
</evidence>
<dbReference type="CDD" id="cd00384">
    <property type="entry name" value="ALAD_PBGS"/>
    <property type="match status" value="1"/>
</dbReference>
<name>I0IM62_LEPFC</name>
<dbReference type="GO" id="GO:0005829">
    <property type="term" value="C:cytosol"/>
    <property type="evidence" value="ECO:0007669"/>
    <property type="project" value="TreeGrafter"/>
</dbReference>
<evidence type="ECO:0000256" key="1">
    <source>
        <dbReference type="ARBA" id="ARBA00004694"/>
    </source>
</evidence>
<comment type="subunit">
    <text evidence="12">Homooctamer.</text>
</comment>
<dbReference type="FunFam" id="3.20.20.70:FF:000019">
    <property type="entry name" value="Delta-aminolevulinic acid dehydratase"/>
    <property type="match status" value="1"/>
</dbReference>
<dbReference type="SUPFAM" id="SSF51569">
    <property type="entry name" value="Aldolase"/>
    <property type="match status" value="1"/>
</dbReference>
<feature type="binding site" evidence="10">
    <location>
        <position position="220"/>
    </location>
    <ligand>
        <name>5-aminolevulinate</name>
        <dbReference type="ChEBI" id="CHEBI:356416"/>
        <label>1</label>
    </ligand>
</feature>
<dbReference type="NCBIfam" id="NF006762">
    <property type="entry name" value="PRK09283.1"/>
    <property type="match status" value="1"/>
</dbReference>
<dbReference type="EMBL" id="AP012342">
    <property type="protein sequence ID" value="BAM06361.1"/>
    <property type="molecule type" value="Genomic_DNA"/>
</dbReference>
<dbReference type="InterPro" id="IPR001731">
    <property type="entry name" value="ALAD"/>
</dbReference>
<keyword evidence="15" id="KW-1185">Reference proteome</keyword>
<feature type="active site" description="Schiff-base intermediate with substrate" evidence="9">
    <location>
        <position position="251"/>
    </location>
</feature>
<protein>
    <recommendedName>
        <fullName evidence="4 12">Delta-aminolevulinic acid dehydratase</fullName>
        <ecNumber evidence="3 12">4.2.1.24</ecNumber>
    </recommendedName>
</protein>
<evidence type="ECO:0000256" key="10">
    <source>
        <dbReference type="PIRSR" id="PIRSR001415-2"/>
    </source>
</evidence>
<dbReference type="InterPro" id="IPR013785">
    <property type="entry name" value="Aldolase_TIM"/>
</dbReference>
<dbReference type="PIRSF" id="PIRSF001415">
    <property type="entry name" value="Porphbilin_synth"/>
    <property type="match status" value="1"/>
</dbReference>
<dbReference type="KEGG" id="lfc:LFE_0646"/>
<feature type="binding site" evidence="10">
    <location>
        <position position="208"/>
    </location>
    <ligand>
        <name>5-aminolevulinate</name>
        <dbReference type="ChEBI" id="CHEBI:356416"/>
        <label>1</label>
    </ligand>
</feature>
<feature type="active site" description="Schiff-base intermediate with substrate" evidence="9">
    <location>
        <position position="198"/>
    </location>
</feature>
<dbReference type="PANTHER" id="PTHR11458:SF0">
    <property type="entry name" value="DELTA-AMINOLEVULINIC ACID DEHYDRATASE"/>
    <property type="match status" value="1"/>
</dbReference>
<evidence type="ECO:0000256" key="13">
    <source>
        <dbReference type="RuleBase" id="RU004161"/>
    </source>
</evidence>
<keyword evidence="5" id="KW-0350">Heme biosynthesis</keyword>
<comment type="similarity">
    <text evidence="2 13">Belongs to the ALAD family.</text>
</comment>
<gene>
    <name evidence="14" type="ordered locus">LFE_0646</name>
</gene>
<feature type="binding site" evidence="10">
    <location>
        <position position="316"/>
    </location>
    <ligand>
        <name>5-aminolevulinate</name>
        <dbReference type="ChEBI" id="CHEBI:356416"/>
        <label>2</label>
    </ligand>
</feature>
<evidence type="ECO:0000256" key="8">
    <source>
        <dbReference type="ARBA" id="ARBA00047651"/>
    </source>
</evidence>
<organism evidence="14 15">
    <name type="scientific">Leptospirillum ferrooxidans (strain C2-3)</name>
    <dbReference type="NCBI Taxonomy" id="1162668"/>
    <lineage>
        <taxon>Bacteria</taxon>
        <taxon>Pseudomonadati</taxon>
        <taxon>Nitrospirota</taxon>
        <taxon>Nitrospiria</taxon>
        <taxon>Nitrospirales</taxon>
        <taxon>Nitrospiraceae</taxon>
        <taxon>Leptospirillum</taxon>
    </lineage>
</organism>
<reference evidence="14 15" key="1">
    <citation type="journal article" date="2012" name="J. Bacteriol.">
        <title>Complete Genome Sequence of Leptospirillum ferrooxidans Strain C2-3, Isolated from a Fresh Volcanic Ash Deposit on the Island of Miyake, Japan.</title>
        <authorList>
            <person name="Fujimura R."/>
            <person name="Sato Y."/>
            <person name="Nishizawa T."/>
            <person name="Oshima K."/>
            <person name="Kim S.-W."/>
            <person name="Hattori M."/>
            <person name="Kamijo T."/>
            <person name="Ohta H."/>
        </authorList>
    </citation>
    <scope>NUCLEOTIDE SEQUENCE [LARGE SCALE GENOMIC DNA]</scope>
    <source>
        <strain evidence="14 15">C2-3</strain>
    </source>
</reference>
<keyword evidence="6 12" id="KW-0456">Lyase</keyword>
<evidence type="ECO:0000256" key="12">
    <source>
        <dbReference type="RuleBase" id="RU000515"/>
    </source>
</evidence>
<comment type="pathway">
    <text evidence="1">Porphyrin-containing compound metabolism; protoporphyrin-IX biosynthesis; coproporphyrinogen-III from 5-aminolevulinate: step 1/4.</text>
</comment>
<dbReference type="SMART" id="SM01004">
    <property type="entry name" value="ALAD"/>
    <property type="match status" value="1"/>
</dbReference>
<dbReference type="OrthoDB" id="9805001at2"/>
<dbReference type="Proteomes" id="UP000007382">
    <property type="component" value="Chromosome"/>
</dbReference>